<protein>
    <recommendedName>
        <fullName evidence="1">VOC domain-containing protein</fullName>
    </recommendedName>
</protein>
<dbReference type="Gene3D" id="3.10.180.10">
    <property type="entry name" value="2,3-Dihydroxybiphenyl 1,2-Dioxygenase, domain 1"/>
    <property type="match status" value="1"/>
</dbReference>
<proteinExistence type="predicted"/>
<organism evidence="2 3">
    <name type="scientific">Fluctibacter halophilus</name>
    <dbReference type="NCBI Taxonomy" id="226011"/>
    <lineage>
        <taxon>Bacteria</taxon>
        <taxon>Pseudomonadati</taxon>
        <taxon>Pseudomonadota</taxon>
        <taxon>Gammaproteobacteria</taxon>
        <taxon>Alteromonadales</taxon>
        <taxon>Alteromonadaceae</taxon>
        <taxon>Fluctibacter</taxon>
    </lineage>
</organism>
<evidence type="ECO:0000313" key="3">
    <source>
        <dbReference type="Proteomes" id="UP001520878"/>
    </source>
</evidence>
<evidence type="ECO:0000313" key="2">
    <source>
        <dbReference type="EMBL" id="MCC2615990.1"/>
    </source>
</evidence>
<sequence length="53" mass="5933">MWLPYFVVDDLAQAIQRVEQSGGHCVTIEKCMGNSRYRVVADPAGAMSVLYQQ</sequence>
<name>A0ABS8G851_9ALTE</name>
<accession>A0ABS8G851</accession>
<gene>
    <name evidence="2" type="ORF">LJ739_07030</name>
</gene>
<dbReference type="RefSeq" id="WP_229158497.1">
    <property type="nucleotide sequence ID" value="NZ_JAJEWP010000001.1"/>
</dbReference>
<dbReference type="Proteomes" id="UP001520878">
    <property type="component" value="Unassembled WGS sequence"/>
</dbReference>
<evidence type="ECO:0000259" key="1">
    <source>
        <dbReference type="PROSITE" id="PS51819"/>
    </source>
</evidence>
<dbReference type="SUPFAM" id="SSF54593">
    <property type="entry name" value="Glyoxalase/Bleomycin resistance protein/Dihydroxybiphenyl dioxygenase"/>
    <property type="match status" value="1"/>
</dbReference>
<dbReference type="InterPro" id="IPR037523">
    <property type="entry name" value="VOC_core"/>
</dbReference>
<dbReference type="PROSITE" id="PS51819">
    <property type="entry name" value="VOC"/>
    <property type="match status" value="1"/>
</dbReference>
<reference evidence="2 3" key="1">
    <citation type="submission" date="2021-10" db="EMBL/GenBank/DDBJ databases">
        <title>Draft genome of Aestuariibacter halophilus JC2043.</title>
        <authorList>
            <person name="Emsley S.A."/>
            <person name="Pfannmuller K.M."/>
            <person name="Ushijima B."/>
            <person name="Saw J.H."/>
            <person name="Videau P."/>
        </authorList>
    </citation>
    <scope>NUCLEOTIDE SEQUENCE [LARGE SCALE GENOMIC DNA]</scope>
    <source>
        <strain evidence="2 3">JC2043</strain>
    </source>
</reference>
<dbReference type="EMBL" id="JAJEWP010000001">
    <property type="protein sequence ID" value="MCC2615990.1"/>
    <property type="molecule type" value="Genomic_DNA"/>
</dbReference>
<comment type="caution">
    <text evidence="2">The sequence shown here is derived from an EMBL/GenBank/DDBJ whole genome shotgun (WGS) entry which is preliminary data.</text>
</comment>
<dbReference type="InterPro" id="IPR029068">
    <property type="entry name" value="Glyas_Bleomycin-R_OHBP_Dase"/>
</dbReference>
<feature type="domain" description="VOC" evidence="1">
    <location>
        <begin position="1"/>
        <end position="53"/>
    </location>
</feature>
<keyword evidence="3" id="KW-1185">Reference proteome</keyword>